<accession>A0A1G7J8V6</accession>
<name>A0A1G7J8V6_9FLAO</name>
<dbReference type="GO" id="GO:0004803">
    <property type="term" value="F:transposase activity"/>
    <property type="evidence" value="ECO:0007669"/>
    <property type="project" value="InterPro"/>
</dbReference>
<dbReference type="STRING" id="641691.SAMN05421636_1205"/>
<sequence length="84" mass="10165">MKFERAYSAKVDKAKGLKCDQTIRLAGFYSSKDYPEKLRRIKYHDSETGRTLVFLTNNFELKAMEVAMLYKHRWFIETFFKWIK</sequence>
<dbReference type="GO" id="GO:0006313">
    <property type="term" value="P:DNA transposition"/>
    <property type="evidence" value="ECO:0007669"/>
    <property type="project" value="InterPro"/>
</dbReference>
<feature type="domain" description="Transposase IS4-like" evidence="1">
    <location>
        <begin position="10"/>
        <end position="84"/>
    </location>
</feature>
<protein>
    <submittedName>
        <fullName evidence="2">Transposase DDE domain-containing protein</fullName>
    </submittedName>
</protein>
<dbReference type="GO" id="GO:0003677">
    <property type="term" value="F:DNA binding"/>
    <property type="evidence" value="ECO:0007669"/>
    <property type="project" value="InterPro"/>
</dbReference>
<dbReference type="PANTHER" id="PTHR33258:SF1">
    <property type="entry name" value="TRANSPOSASE INSL FOR INSERTION SEQUENCE ELEMENT IS186A-RELATED"/>
    <property type="match status" value="1"/>
</dbReference>
<dbReference type="Pfam" id="PF01609">
    <property type="entry name" value="DDE_Tnp_1"/>
    <property type="match status" value="1"/>
</dbReference>
<dbReference type="Proteomes" id="UP000199109">
    <property type="component" value="Unassembled WGS sequence"/>
</dbReference>
<dbReference type="AlphaFoldDB" id="A0A1G7J8V6"/>
<organism evidence="2 3">
    <name type="scientific">Pricia antarctica</name>
    <dbReference type="NCBI Taxonomy" id="641691"/>
    <lineage>
        <taxon>Bacteria</taxon>
        <taxon>Pseudomonadati</taxon>
        <taxon>Bacteroidota</taxon>
        <taxon>Flavobacteriia</taxon>
        <taxon>Flavobacteriales</taxon>
        <taxon>Flavobacteriaceae</taxon>
        <taxon>Pricia</taxon>
    </lineage>
</organism>
<dbReference type="InterPro" id="IPR012337">
    <property type="entry name" value="RNaseH-like_sf"/>
</dbReference>
<reference evidence="2 3" key="1">
    <citation type="submission" date="2016-10" db="EMBL/GenBank/DDBJ databases">
        <authorList>
            <person name="de Groot N.N."/>
        </authorList>
    </citation>
    <scope>NUCLEOTIDE SEQUENCE [LARGE SCALE GENOMIC DNA]</scope>
    <source>
        <strain evidence="2 3">DSM 23421</strain>
    </source>
</reference>
<keyword evidence="3" id="KW-1185">Reference proteome</keyword>
<dbReference type="PANTHER" id="PTHR33258">
    <property type="entry name" value="TRANSPOSASE INSL FOR INSERTION SEQUENCE ELEMENT IS186A-RELATED"/>
    <property type="match status" value="1"/>
</dbReference>
<dbReference type="EMBL" id="FNAO01000020">
    <property type="protein sequence ID" value="SDF21407.1"/>
    <property type="molecule type" value="Genomic_DNA"/>
</dbReference>
<dbReference type="OrthoDB" id="7327264at2"/>
<evidence type="ECO:0000313" key="2">
    <source>
        <dbReference type="EMBL" id="SDF21407.1"/>
    </source>
</evidence>
<dbReference type="InterPro" id="IPR002559">
    <property type="entry name" value="Transposase_11"/>
</dbReference>
<proteinExistence type="predicted"/>
<dbReference type="SUPFAM" id="SSF53098">
    <property type="entry name" value="Ribonuclease H-like"/>
    <property type="match status" value="1"/>
</dbReference>
<evidence type="ECO:0000259" key="1">
    <source>
        <dbReference type="Pfam" id="PF01609"/>
    </source>
</evidence>
<gene>
    <name evidence="2" type="ORF">SAMN05421636_1205</name>
</gene>
<evidence type="ECO:0000313" key="3">
    <source>
        <dbReference type="Proteomes" id="UP000199109"/>
    </source>
</evidence>